<dbReference type="EMBL" id="FNQM01000029">
    <property type="protein sequence ID" value="SEB01015.1"/>
    <property type="molecule type" value="Genomic_DNA"/>
</dbReference>
<evidence type="ECO:0000313" key="3">
    <source>
        <dbReference type="Proteomes" id="UP000198703"/>
    </source>
</evidence>
<dbReference type="RefSeq" id="WP_093256314.1">
    <property type="nucleotide sequence ID" value="NZ_FNQM01000029.1"/>
</dbReference>
<gene>
    <name evidence="2" type="ORF">SAMN05444370_12913</name>
</gene>
<proteinExistence type="predicted"/>
<name>A0A1H4FUM3_9RHOB</name>
<feature type="region of interest" description="Disordered" evidence="1">
    <location>
        <begin position="150"/>
        <end position="175"/>
    </location>
</feature>
<sequence length="175" mass="18100">MSTIGALTKRSDGSFLGTLNLKSYTGRTLFQPVGPKPSATAPDYRVFGAGDHGGRFEMGAAWIKTRADGQGTYVSVKIDYPELAAPIYATLGVMAGQDDPDVYAIIWNRPGDGRGAPGGDSFAGAVRTAEPLAATEEAFAGLEDEVARIGAPERPARGRGRIAAAGPEFAGPDAA</sequence>
<protein>
    <submittedName>
        <fullName evidence="2">Uncharacterized conserved protein, DUF736 family</fullName>
    </submittedName>
</protein>
<dbReference type="STRING" id="89524.SAMN05444370_12913"/>
<dbReference type="AlphaFoldDB" id="A0A1H4FUM3"/>
<dbReference type="Pfam" id="PF05284">
    <property type="entry name" value="DUF736"/>
    <property type="match status" value="1"/>
</dbReference>
<keyword evidence="3" id="KW-1185">Reference proteome</keyword>
<dbReference type="OrthoDB" id="9800788at2"/>
<reference evidence="2 3" key="1">
    <citation type="submission" date="2016-10" db="EMBL/GenBank/DDBJ databases">
        <authorList>
            <person name="de Groot N.N."/>
        </authorList>
    </citation>
    <scope>NUCLEOTIDE SEQUENCE [LARGE SCALE GENOMIC DNA]</scope>
    <source>
        <strain evidence="2 3">DSM 15345</strain>
    </source>
</reference>
<accession>A0A1H4FUM3</accession>
<evidence type="ECO:0000256" key="1">
    <source>
        <dbReference type="SAM" id="MobiDB-lite"/>
    </source>
</evidence>
<evidence type="ECO:0000313" key="2">
    <source>
        <dbReference type="EMBL" id="SEB01015.1"/>
    </source>
</evidence>
<dbReference type="InterPro" id="IPR007948">
    <property type="entry name" value="DUF736"/>
</dbReference>
<organism evidence="2 3">
    <name type="scientific">Rubrimonas cliftonensis</name>
    <dbReference type="NCBI Taxonomy" id="89524"/>
    <lineage>
        <taxon>Bacteria</taxon>
        <taxon>Pseudomonadati</taxon>
        <taxon>Pseudomonadota</taxon>
        <taxon>Alphaproteobacteria</taxon>
        <taxon>Rhodobacterales</taxon>
        <taxon>Paracoccaceae</taxon>
        <taxon>Rubrimonas</taxon>
    </lineage>
</organism>
<dbReference type="Proteomes" id="UP000198703">
    <property type="component" value="Unassembled WGS sequence"/>
</dbReference>